<dbReference type="EMBL" id="BKCJ010002998">
    <property type="protein sequence ID" value="GEU52332.1"/>
    <property type="molecule type" value="Genomic_DNA"/>
</dbReference>
<proteinExistence type="predicted"/>
<organism evidence="1">
    <name type="scientific">Tanacetum cinerariifolium</name>
    <name type="common">Dalmatian daisy</name>
    <name type="synonym">Chrysanthemum cinerariifolium</name>
    <dbReference type="NCBI Taxonomy" id="118510"/>
    <lineage>
        <taxon>Eukaryota</taxon>
        <taxon>Viridiplantae</taxon>
        <taxon>Streptophyta</taxon>
        <taxon>Embryophyta</taxon>
        <taxon>Tracheophyta</taxon>
        <taxon>Spermatophyta</taxon>
        <taxon>Magnoliopsida</taxon>
        <taxon>eudicotyledons</taxon>
        <taxon>Gunneridae</taxon>
        <taxon>Pentapetalae</taxon>
        <taxon>asterids</taxon>
        <taxon>campanulids</taxon>
        <taxon>Asterales</taxon>
        <taxon>Asteraceae</taxon>
        <taxon>Asteroideae</taxon>
        <taxon>Anthemideae</taxon>
        <taxon>Anthemidinae</taxon>
        <taxon>Tanacetum</taxon>
    </lineage>
</organism>
<sequence length="238" mass="27317">MAPSGSPFLIFDVHYDGTFNFMPLRYDNGLVYQWCVRKDNELDIAIVCDFLRQETEFIILLVDKGKGIMVNERKAGRKTAKSTNNGIVIGENVKPTFSEDDDSDSDKDMKQRFEGIAELEEMYNGNTDSESGYSDKSIDYLSEGEDELISLRKRNTKAKKNPNQNNINSSTPVVGCSRPNRVYDVGESDTVIEHEEYMDKLMHRLRDKGDVLTDSFIILENDQSNEKFPIHDEHTHWK</sequence>
<comment type="caution">
    <text evidence="1">The sequence shown here is derived from an EMBL/GenBank/DDBJ whole genome shotgun (WGS) entry which is preliminary data.</text>
</comment>
<name>A0A6L2KUT1_TANCI</name>
<reference evidence="1" key="1">
    <citation type="journal article" date="2019" name="Sci. Rep.">
        <title>Draft genome of Tanacetum cinerariifolium, the natural source of mosquito coil.</title>
        <authorList>
            <person name="Yamashiro T."/>
            <person name="Shiraishi A."/>
            <person name="Satake H."/>
            <person name="Nakayama K."/>
        </authorList>
    </citation>
    <scope>NUCLEOTIDE SEQUENCE</scope>
</reference>
<dbReference type="AlphaFoldDB" id="A0A6L2KUT1"/>
<evidence type="ECO:0000313" key="1">
    <source>
        <dbReference type="EMBL" id="GEU52332.1"/>
    </source>
</evidence>
<protein>
    <submittedName>
        <fullName evidence="1">Pentatricopeptide repeat-containing protein</fullName>
    </submittedName>
</protein>
<accession>A0A6L2KUT1</accession>
<gene>
    <name evidence="1" type="ORF">Tci_024310</name>
</gene>